<sequence length="236" mass="25241">MQPETAGTDAIRVDNLRFAWPGHPPVLDIERFTLHRGEKLFLRGPSGSGKSTLLGLIAGVLSPETGTVDVLGNDMATLSAAKRDRVRADHLGVIFQMFNLVPYLSVTGNVTLPLHFSPARRAKVGKDAEGEARRLLGRLGLTNETLLGRRVSDLSVGQQQRVAAARALMGGPDIVIADEPTSALDADARDRFIELLSEEAGRTGAALLFVSHDASLARLFDRAVDLSEINKAGVSA</sequence>
<evidence type="ECO:0000256" key="2">
    <source>
        <dbReference type="ARBA" id="ARBA00022741"/>
    </source>
</evidence>
<keyword evidence="1" id="KW-0813">Transport</keyword>
<dbReference type="InterPro" id="IPR027417">
    <property type="entry name" value="P-loop_NTPase"/>
</dbReference>
<dbReference type="Proteomes" id="UP000024816">
    <property type="component" value="Unassembled WGS sequence"/>
</dbReference>
<evidence type="ECO:0000256" key="1">
    <source>
        <dbReference type="ARBA" id="ARBA00022448"/>
    </source>
</evidence>
<organism evidence="5 6">
    <name type="scientific">Hyphomonas jannaschiana VP2</name>
    <dbReference type="NCBI Taxonomy" id="1280952"/>
    <lineage>
        <taxon>Bacteria</taxon>
        <taxon>Pseudomonadati</taxon>
        <taxon>Pseudomonadota</taxon>
        <taxon>Alphaproteobacteria</taxon>
        <taxon>Hyphomonadales</taxon>
        <taxon>Hyphomonadaceae</taxon>
        <taxon>Hyphomonas</taxon>
    </lineage>
</organism>
<dbReference type="PATRIC" id="fig|1280952.3.peg.3030"/>
<dbReference type="PROSITE" id="PS50893">
    <property type="entry name" value="ABC_TRANSPORTER_2"/>
    <property type="match status" value="1"/>
</dbReference>
<dbReference type="Gene3D" id="3.40.50.300">
    <property type="entry name" value="P-loop containing nucleotide triphosphate hydrolases"/>
    <property type="match status" value="1"/>
</dbReference>
<dbReference type="GO" id="GO:0022857">
    <property type="term" value="F:transmembrane transporter activity"/>
    <property type="evidence" value="ECO:0007669"/>
    <property type="project" value="TreeGrafter"/>
</dbReference>
<dbReference type="CDD" id="cd03255">
    <property type="entry name" value="ABC_MJ0796_LolCDE_FtsE"/>
    <property type="match status" value="1"/>
</dbReference>
<dbReference type="STRING" id="1280952.HJA_15140"/>
<accession>A0A059F7X3</accession>
<dbReference type="GO" id="GO:0005524">
    <property type="term" value="F:ATP binding"/>
    <property type="evidence" value="ECO:0007669"/>
    <property type="project" value="UniProtKB-KW"/>
</dbReference>
<name>A0A059F7X3_9PROT</name>
<dbReference type="SMART" id="SM00382">
    <property type="entry name" value="AAA"/>
    <property type="match status" value="1"/>
</dbReference>
<gene>
    <name evidence="5" type="ORF">HJA_15140</name>
</gene>
<dbReference type="InterPro" id="IPR015854">
    <property type="entry name" value="ABC_transpr_LolD-like"/>
</dbReference>
<dbReference type="OrthoDB" id="7627620at2"/>
<evidence type="ECO:0000259" key="4">
    <source>
        <dbReference type="PROSITE" id="PS50893"/>
    </source>
</evidence>
<keyword evidence="3 5" id="KW-0067">ATP-binding</keyword>
<dbReference type="eggNOG" id="COG1136">
    <property type="taxonomic scope" value="Bacteria"/>
</dbReference>
<dbReference type="GO" id="GO:0016887">
    <property type="term" value="F:ATP hydrolysis activity"/>
    <property type="evidence" value="ECO:0007669"/>
    <property type="project" value="InterPro"/>
</dbReference>
<dbReference type="AlphaFoldDB" id="A0A059F7X3"/>
<evidence type="ECO:0000313" key="5">
    <source>
        <dbReference type="EMBL" id="KCZ86697.1"/>
    </source>
</evidence>
<dbReference type="GO" id="GO:0005886">
    <property type="term" value="C:plasma membrane"/>
    <property type="evidence" value="ECO:0007669"/>
    <property type="project" value="TreeGrafter"/>
</dbReference>
<comment type="caution">
    <text evidence="5">The sequence shown here is derived from an EMBL/GenBank/DDBJ whole genome shotgun (WGS) entry which is preliminary data.</text>
</comment>
<keyword evidence="2" id="KW-0547">Nucleotide-binding</keyword>
<dbReference type="Pfam" id="PF00005">
    <property type="entry name" value="ABC_tran"/>
    <property type="match status" value="1"/>
</dbReference>
<dbReference type="SUPFAM" id="SSF52540">
    <property type="entry name" value="P-loop containing nucleoside triphosphate hydrolases"/>
    <property type="match status" value="1"/>
</dbReference>
<dbReference type="InterPro" id="IPR017911">
    <property type="entry name" value="MacB-like_ATP-bd"/>
</dbReference>
<evidence type="ECO:0000313" key="6">
    <source>
        <dbReference type="Proteomes" id="UP000024816"/>
    </source>
</evidence>
<evidence type="ECO:0000256" key="3">
    <source>
        <dbReference type="ARBA" id="ARBA00022840"/>
    </source>
</evidence>
<feature type="domain" description="ABC transporter" evidence="4">
    <location>
        <begin position="11"/>
        <end position="236"/>
    </location>
</feature>
<dbReference type="PANTHER" id="PTHR24220">
    <property type="entry name" value="IMPORT ATP-BINDING PROTEIN"/>
    <property type="match status" value="1"/>
</dbReference>
<dbReference type="InterPro" id="IPR003593">
    <property type="entry name" value="AAA+_ATPase"/>
</dbReference>
<dbReference type="RefSeq" id="WP_035583774.1">
    <property type="nucleotide sequence ID" value="NZ_ARYJ01000012.1"/>
</dbReference>
<proteinExistence type="predicted"/>
<dbReference type="InterPro" id="IPR003439">
    <property type="entry name" value="ABC_transporter-like_ATP-bd"/>
</dbReference>
<reference evidence="5 6" key="1">
    <citation type="journal article" date="2014" name="Antonie Van Leeuwenhoek">
        <title>Hyphomonas beringensis sp. nov. and Hyphomonas chukchiensis sp. nov., isolated from surface seawater of the Bering Sea and Chukchi Sea.</title>
        <authorList>
            <person name="Li C."/>
            <person name="Lai Q."/>
            <person name="Li G."/>
            <person name="Dong C."/>
            <person name="Wang J."/>
            <person name="Liao Y."/>
            <person name="Shao Z."/>
        </authorList>
    </citation>
    <scope>NUCLEOTIDE SEQUENCE [LARGE SCALE GENOMIC DNA]</scope>
    <source>
        <strain evidence="5 6">VP2</strain>
    </source>
</reference>
<keyword evidence="6" id="KW-1185">Reference proteome</keyword>
<protein>
    <submittedName>
        <fullName evidence="5">ABC transporter ATP-binding protein</fullName>
    </submittedName>
</protein>
<dbReference type="EMBL" id="ARYJ01000012">
    <property type="protein sequence ID" value="KCZ86697.1"/>
    <property type="molecule type" value="Genomic_DNA"/>
</dbReference>
<dbReference type="PANTHER" id="PTHR24220:SF611">
    <property type="entry name" value="ATP-BINDING COMPONENT OF ABC TRANSPORTER-RELATED"/>
    <property type="match status" value="1"/>
</dbReference>